<protein>
    <submittedName>
        <fullName evidence="1">Gamma-glutamylcyclotransferase family protein</fullName>
        <ecNumber evidence="1">2.3.2.-</ecNumber>
    </submittedName>
</protein>
<keyword evidence="1" id="KW-0808">Transferase</keyword>
<organism evidence="1 2">
    <name type="scientific">Roseibium aestuarii</name>
    <dbReference type="NCBI Taxonomy" id="2600299"/>
    <lineage>
        <taxon>Bacteria</taxon>
        <taxon>Pseudomonadati</taxon>
        <taxon>Pseudomonadota</taxon>
        <taxon>Alphaproteobacteria</taxon>
        <taxon>Hyphomicrobiales</taxon>
        <taxon>Stappiaceae</taxon>
        <taxon>Roseibium</taxon>
    </lineage>
</organism>
<name>A0ABW4JS26_9HYPH</name>
<dbReference type="GO" id="GO:0016746">
    <property type="term" value="F:acyltransferase activity"/>
    <property type="evidence" value="ECO:0007669"/>
    <property type="project" value="UniProtKB-KW"/>
</dbReference>
<dbReference type="RefSeq" id="WP_149891586.1">
    <property type="nucleotide sequence ID" value="NZ_JBHUFA010000001.1"/>
</dbReference>
<dbReference type="CDD" id="cd06661">
    <property type="entry name" value="GGCT_like"/>
    <property type="match status" value="1"/>
</dbReference>
<proteinExistence type="predicted"/>
<dbReference type="Gene3D" id="3.10.490.10">
    <property type="entry name" value="Gamma-glutamyl cyclotransferase-like"/>
    <property type="match status" value="1"/>
</dbReference>
<accession>A0ABW4JS26</accession>
<evidence type="ECO:0000313" key="2">
    <source>
        <dbReference type="Proteomes" id="UP001597327"/>
    </source>
</evidence>
<keyword evidence="1" id="KW-0012">Acyltransferase</keyword>
<dbReference type="EMBL" id="JBHUFA010000001">
    <property type="protein sequence ID" value="MFD1694577.1"/>
    <property type="molecule type" value="Genomic_DNA"/>
</dbReference>
<evidence type="ECO:0000313" key="1">
    <source>
        <dbReference type="EMBL" id="MFD1694577.1"/>
    </source>
</evidence>
<gene>
    <name evidence="1" type="ORF">ACFSC7_03550</name>
</gene>
<dbReference type="InterPro" id="IPR013024">
    <property type="entry name" value="GGCT-like"/>
</dbReference>
<dbReference type="EC" id="2.3.2.-" evidence="1"/>
<dbReference type="Proteomes" id="UP001597327">
    <property type="component" value="Unassembled WGS sequence"/>
</dbReference>
<keyword evidence="2" id="KW-1185">Reference proteome</keyword>
<comment type="caution">
    <text evidence="1">The sequence shown here is derived from an EMBL/GenBank/DDBJ whole genome shotgun (WGS) entry which is preliminary data.</text>
</comment>
<sequence length="195" mass="21978">MTISYFGYGSLVNVATLPDHAEVTPGTLDGWVRQWSIAGREIEGHGVCSLCVVPRDGVAIRGVMAREPRDGLERLERREHMYDKVDGIGERFRCDAQGASGPNDMFLFRAKPRYYGWGDAENPILQSYVDCVLKGFHDFWGEEGVRHFIETTEGWHVPILADRDSPRYPRAIVLSDSLRELIDDLLADHGVAYLP</sequence>
<reference evidence="2" key="1">
    <citation type="journal article" date="2019" name="Int. J. Syst. Evol. Microbiol.">
        <title>The Global Catalogue of Microorganisms (GCM) 10K type strain sequencing project: providing services to taxonomists for standard genome sequencing and annotation.</title>
        <authorList>
            <consortium name="The Broad Institute Genomics Platform"/>
            <consortium name="The Broad Institute Genome Sequencing Center for Infectious Disease"/>
            <person name="Wu L."/>
            <person name="Ma J."/>
        </authorList>
    </citation>
    <scope>NUCLEOTIDE SEQUENCE [LARGE SCALE GENOMIC DNA]</scope>
    <source>
        <strain evidence="2">JCM 3369</strain>
    </source>
</reference>